<keyword evidence="3" id="KW-1185">Reference proteome</keyword>
<dbReference type="OrthoDB" id="4776181at2"/>
<dbReference type="Proteomes" id="UP000004816">
    <property type="component" value="Unassembled WGS sequence"/>
</dbReference>
<dbReference type="HOGENOM" id="CLU_024744_0_0_11"/>
<evidence type="ECO:0000313" key="3">
    <source>
        <dbReference type="Proteomes" id="UP000004816"/>
    </source>
</evidence>
<feature type="region of interest" description="Disordered" evidence="1">
    <location>
        <begin position="188"/>
        <end position="250"/>
    </location>
</feature>
<dbReference type="RefSeq" id="WP_021030411.1">
    <property type="nucleotide sequence ID" value="NZ_KI391953.1"/>
</dbReference>
<name>E5XT48_SEGRC</name>
<comment type="caution">
    <text evidence="2">The sequence shown here is derived from an EMBL/GenBank/DDBJ whole genome shotgun (WGS) entry which is preliminary data.</text>
</comment>
<dbReference type="EMBL" id="ACZI02000002">
    <property type="protein sequence ID" value="EFV12459.2"/>
    <property type="molecule type" value="Genomic_DNA"/>
</dbReference>
<protein>
    <submittedName>
        <fullName evidence="2">Uncharacterized protein</fullName>
    </submittedName>
</protein>
<organism evidence="2 3">
    <name type="scientific">Segniliparus rugosus (strain ATCC BAA-974 / DSM 45345 / CCUG 50838 / CIP 108380 / JCM 13579 / CDC 945)</name>
    <dbReference type="NCBI Taxonomy" id="679197"/>
    <lineage>
        <taxon>Bacteria</taxon>
        <taxon>Bacillati</taxon>
        <taxon>Actinomycetota</taxon>
        <taxon>Actinomycetes</taxon>
        <taxon>Mycobacteriales</taxon>
        <taxon>Segniliparaceae</taxon>
        <taxon>Segniliparus</taxon>
    </lineage>
</organism>
<proteinExistence type="predicted"/>
<dbReference type="AlphaFoldDB" id="E5XT48"/>
<evidence type="ECO:0000256" key="1">
    <source>
        <dbReference type="SAM" id="MobiDB-lite"/>
    </source>
</evidence>
<reference evidence="2 3" key="1">
    <citation type="journal article" date="2011" name="Stand. Genomic Sci.">
        <title>High quality draft genome sequence of Segniliparus rugosus CDC 945(T)= (ATCC BAA-974(T)).</title>
        <authorList>
            <person name="Earl A.M."/>
            <person name="Desjardins C.A."/>
            <person name="Fitzgerald M.G."/>
            <person name="Arachchi H.M."/>
            <person name="Zeng Q."/>
            <person name="Mehta T."/>
            <person name="Griggs A."/>
            <person name="Birren B.W."/>
            <person name="Toney N.C."/>
            <person name="Carr J."/>
            <person name="Posey J."/>
            <person name="Butler W.R."/>
        </authorList>
    </citation>
    <scope>NUCLEOTIDE SEQUENCE [LARGE SCALE GENOMIC DNA]</scope>
    <source>
        <strain evidence="3">ATCC BAA-974 / DSM 45345 / CCUG 50838 / CIP 108380 / JCM 13579 / CDC 945</strain>
    </source>
</reference>
<evidence type="ECO:0000313" key="2">
    <source>
        <dbReference type="EMBL" id="EFV12459.2"/>
    </source>
</evidence>
<sequence>MSEIGSRPYPEPFGEVQKLVAEPVWLGVNEVELADLAQTLRSVAELERASGNEIHSHAGRLEDNHAGGGLDAGPEALRRDALALHIHAERCDKAAAILDEAAMEVREAKVELSVLGAYAQQEQNSWDVLLKQTANSRWVQKLAAKSLQKAQDAAKARADKAEAFFAAKIREHDKLHEEEIAVGHVDLDEVDGPASPSVRHAAVETSPAPAVQEQSAETEAERVSTAEPDPFEQHRNLWPQHDAPGQARAEHEWPADFGTAHDSSAATSVQSGAAVFDHADTDSASTELMSATGLDVPDDVTTVDLQESSDTATMGAAGAVTGQALNLANTDEEYRSPGARGYHGGEGLFGDRHAAELPQDQESRLARLALWVKEQPDLFDIGALATGGPPRYAFSLEVDDQLQEHVFAHTNVGPGVLSKRLPLGTWNAWDVVMDPDNHDRAVLPKMLGHADPVHGLVAHYLWRRGLWEAHNARYHLAGIALAYTPEEPETLRRLVQPLNNNLPDVEAPFLVEAKGPLVEPEGGSLHPLQHAAPGLFKQLQNTLDSHWAEQLRPLVPHWVAAAVERSGANGRPAFDTITTAIRNGQPVTPEMFGKAREDAGHGLPTMRAMLDQAAKLPEAAGGARFAPYLNLLGAQLAYAALTIWAPTQAQPTGTGLRWILNAAYLVVKATDSDPAFIQWITSSLPDLDRSPWKQQGGG</sequence>
<gene>
    <name evidence="2" type="ORF">HMPREF9336_02670</name>
</gene>
<accession>E5XT48</accession>
<dbReference type="STRING" id="679197.HMPREF9336_02670"/>